<organism evidence="2">
    <name type="scientific">Neobodo designis</name>
    <name type="common">Flagellated protozoan</name>
    <name type="synonym">Bodo designis</name>
    <dbReference type="NCBI Taxonomy" id="312471"/>
    <lineage>
        <taxon>Eukaryota</taxon>
        <taxon>Discoba</taxon>
        <taxon>Euglenozoa</taxon>
        <taxon>Kinetoplastea</taxon>
        <taxon>Metakinetoplastina</taxon>
        <taxon>Neobodonida</taxon>
        <taxon>Neobodo</taxon>
    </lineage>
</organism>
<accession>A0A7S1L6V0</accession>
<evidence type="ECO:0000256" key="1">
    <source>
        <dbReference type="SAM" id="Phobius"/>
    </source>
</evidence>
<feature type="transmembrane region" description="Helical" evidence="1">
    <location>
        <begin position="6"/>
        <end position="27"/>
    </location>
</feature>
<gene>
    <name evidence="2" type="ORF">NDES1114_LOCUS4287</name>
</gene>
<dbReference type="AlphaFoldDB" id="A0A7S1L6V0"/>
<name>A0A7S1L6V0_NEODS</name>
<keyword evidence="1" id="KW-0472">Membrane</keyword>
<protein>
    <submittedName>
        <fullName evidence="2">Uncharacterized protein</fullName>
    </submittedName>
</protein>
<evidence type="ECO:0000313" key="2">
    <source>
        <dbReference type="EMBL" id="CAD9095594.1"/>
    </source>
</evidence>
<reference evidence="2" key="1">
    <citation type="submission" date="2021-01" db="EMBL/GenBank/DDBJ databases">
        <authorList>
            <person name="Corre E."/>
            <person name="Pelletier E."/>
            <person name="Niang G."/>
            <person name="Scheremetjew M."/>
            <person name="Finn R."/>
            <person name="Kale V."/>
            <person name="Holt S."/>
            <person name="Cochrane G."/>
            <person name="Meng A."/>
            <person name="Brown T."/>
            <person name="Cohen L."/>
        </authorList>
    </citation>
    <scope>NUCLEOTIDE SEQUENCE</scope>
    <source>
        <strain evidence="2">CCAP 1951/1</strain>
    </source>
</reference>
<sequence length="207" mass="22962">MKPTEVVYSVLSAAAFVALSTVVWVSLNPPAFGLGRGLSGRWQLTGVSCGDGIEFPRELVLSLPDREETDVFESLSLPFDAPLVRVGPVTMNLSRSSFERRWSGAATWSRTDTCVTPRNASCTLLLRNQEMVLWLMQPAMFCSVAWMKVETSDPLQRKLMSAGLIVAIVVGIHTVLSRLRPSSRAVQLEERYRRLQYQQALRTAGTS</sequence>
<proteinExistence type="predicted"/>
<keyword evidence="1" id="KW-1133">Transmembrane helix</keyword>
<dbReference type="EMBL" id="HBGF01006277">
    <property type="protein sequence ID" value="CAD9095594.1"/>
    <property type="molecule type" value="Transcribed_RNA"/>
</dbReference>
<keyword evidence="1" id="KW-0812">Transmembrane</keyword>